<gene>
    <name evidence="2" type="ORF">A2563_02840</name>
</gene>
<dbReference type="EMBL" id="MFRA01000005">
    <property type="protein sequence ID" value="OGH92588.1"/>
    <property type="molecule type" value="Genomic_DNA"/>
</dbReference>
<comment type="caution">
    <text evidence="2">The sequence shown here is derived from an EMBL/GenBank/DDBJ whole genome shotgun (WGS) entry which is preliminary data.</text>
</comment>
<dbReference type="Proteomes" id="UP000176634">
    <property type="component" value="Unassembled WGS sequence"/>
</dbReference>
<dbReference type="STRING" id="1798705.A2563_02840"/>
<feature type="domain" description="EfeO-type cupredoxin-like" evidence="1">
    <location>
        <begin position="33"/>
        <end position="110"/>
    </location>
</feature>
<evidence type="ECO:0000259" key="1">
    <source>
        <dbReference type="Pfam" id="PF13473"/>
    </source>
</evidence>
<name>A0A1F6P920_9BACT</name>
<dbReference type="InterPro" id="IPR008972">
    <property type="entry name" value="Cupredoxin"/>
</dbReference>
<dbReference type="AlphaFoldDB" id="A0A1F6P920"/>
<dbReference type="Pfam" id="PF13473">
    <property type="entry name" value="Cupredoxin_1"/>
    <property type="match status" value="1"/>
</dbReference>
<sequence>MKKTFIAIFIFVAAVITGAILFSGGEKDTGPSANNIKIKDGKQIITINAKGGYTPRITNAKADMPTVIKIDTRGTFDCSSSLVIPALNYRKNLPPSGETLVDVPAQKAGTSIRGMCSMGMFSFNINFN</sequence>
<dbReference type="InterPro" id="IPR028096">
    <property type="entry name" value="EfeO_Cupredoxin"/>
</dbReference>
<accession>A0A1F6P920</accession>
<proteinExistence type="predicted"/>
<evidence type="ECO:0000313" key="2">
    <source>
        <dbReference type="EMBL" id="OGH92588.1"/>
    </source>
</evidence>
<dbReference type="Gene3D" id="2.60.40.420">
    <property type="entry name" value="Cupredoxins - blue copper proteins"/>
    <property type="match status" value="1"/>
</dbReference>
<protein>
    <recommendedName>
        <fullName evidence="1">EfeO-type cupredoxin-like domain-containing protein</fullName>
    </recommendedName>
</protein>
<organism evidence="2 3">
    <name type="scientific">Candidatus Magasanikbacteria bacterium RIFOXYD1_FULL_40_23</name>
    <dbReference type="NCBI Taxonomy" id="1798705"/>
    <lineage>
        <taxon>Bacteria</taxon>
        <taxon>Candidatus Magasanikiibacteriota</taxon>
    </lineage>
</organism>
<evidence type="ECO:0000313" key="3">
    <source>
        <dbReference type="Proteomes" id="UP000176634"/>
    </source>
</evidence>
<reference evidence="2 3" key="1">
    <citation type="journal article" date="2016" name="Nat. Commun.">
        <title>Thousands of microbial genomes shed light on interconnected biogeochemical processes in an aquifer system.</title>
        <authorList>
            <person name="Anantharaman K."/>
            <person name="Brown C.T."/>
            <person name="Hug L.A."/>
            <person name="Sharon I."/>
            <person name="Castelle C.J."/>
            <person name="Probst A.J."/>
            <person name="Thomas B.C."/>
            <person name="Singh A."/>
            <person name="Wilkins M.J."/>
            <person name="Karaoz U."/>
            <person name="Brodie E.L."/>
            <person name="Williams K.H."/>
            <person name="Hubbard S.S."/>
            <person name="Banfield J.F."/>
        </authorList>
    </citation>
    <scope>NUCLEOTIDE SEQUENCE [LARGE SCALE GENOMIC DNA]</scope>
</reference>